<evidence type="ECO:0000256" key="3">
    <source>
        <dbReference type="ARBA" id="ARBA00009056"/>
    </source>
</evidence>
<dbReference type="InterPro" id="IPR029063">
    <property type="entry name" value="SAM-dependent_MTases_sf"/>
</dbReference>
<name>A0AA39IDY9_9BILA</name>
<organism evidence="13 14">
    <name type="scientific">Steinernema hermaphroditum</name>
    <dbReference type="NCBI Taxonomy" id="289476"/>
    <lineage>
        <taxon>Eukaryota</taxon>
        <taxon>Metazoa</taxon>
        <taxon>Ecdysozoa</taxon>
        <taxon>Nematoda</taxon>
        <taxon>Chromadorea</taxon>
        <taxon>Rhabditida</taxon>
        <taxon>Tylenchina</taxon>
        <taxon>Panagrolaimomorpha</taxon>
        <taxon>Strongyloidoidea</taxon>
        <taxon>Steinernematidae</taxon>
        <taxon>Steinernema</taxon>
    </lineage>
</organism>
<evidence type="ECO:0000256" key="6">
    <source>
        <dbReference type="ARBA" id="ARBA00022679"/>
    </source>
</evidence>
<dbReference type="SUPFAM" id="SSF53335">
    <property type="entry name" value="S-adenosyl-L-methionine-dependent methyltransferases"/>
    <property type="match status" value="1"/>
</dbReference>
<dbReference type="GO" id="GO:0005737">
    <property type="term" value="C:cytoplasm"/>
    <property type="evidence" value="ECO:0007669"/>
    <property type="project" value="UniProtKB-SubCell"/>
</dbReference>
<evidence type="ECO:0000256" key="9">
    <source>
        <dbReference type="ARBA" id="ARBA00047957"/>
    </source>
</evidence>
<proteinExistence type="inferred from homology"/>
<evidence type="ECO:0000256" key="2">
    <source>
        <dbReference type="ARBA" id="ARBA00004496"/>
    </source>
</evidence>
<keyword evidence="10" id="KW-0694">RNA-binding</keyword>
<keyword evidence="8 11" id="KW-0819">tRNA processing</keyword>
<dbReference type="EMBL" id="JAUCMV010000002">
    <property type="protein sequence ID" value="KAK0421302.1"/>
    <property type="molecule type" value="Genomic_DNA"/>
</dbReference>
<dbReference type="CDD" id="cd00590">
    <property type="entry name" value="RRM_SF"/>
    <property type="match status" value="1"/>
</dbReference>
<keyword evidence="5 11" id="KW-0489">Methyltransferase</keyword>
<gene>
    <name evidence="13" type="ORF">QR680_015169</name>
</gene>
<comment type="catalytic activity">
    <reaction evidence="9 11">
        <text>uridine(44) in tRNA(Ser) + S-adenosyl-L-methionine = 2'-O-methyluridine(44) in tRNA(Ser) + S-adenosyl-L-homocysteine + H(+)</text>
        <dbReference type="Rhea" id="RHEA:43100"/>
        <dbReference type="Rhea" id="RHEA-COMP:10339"/>
        <dbReference type="Rhea" id="RHEA-COMP:10340"/>
        <dbReference type="ChEBI" id="CHEBI:15378"/>
        <dbReference type="ChEBI" id="CHEBI:57856"/>
        <dbReference type="ChEBI" id="CHEBI:59789"/>
        <dbReference type="ChEBI" id="CHEBI:65315"/>
        <dbReference type="ChEBI" id="CHEBI:74478"/>
        <dbReference type="EC" id="2.1.1.211"/>
    </reaction>
</comment>
<evidence type="ECO:0000256" key="10">
    <source>
        <dbReference type="PROSITE-ProRule" id="PRU00176"/>
    </source>
</evidence>
<dbReference type="InterPro" id="IPR035979">
    <property type="entry name" value="RBD_domain_sf"/>
</dbReference>
<dbReference type="GO" id="GO:0141101">
    <property type="term" value="F:tRNA(Ser) (uridine(44)-2'-O-)-methyltransferase activity"/>
    <property type="evidence" value="ECO:0007669"/>
    <property type="project" value="UniProtKB-EC"/>
</dbReference>
<dbReference type="PANTHER" id="PTHR21210:SF0">
    <property type="entry name" value="TRNA (URACIL-O(2)-)-METHYLTRANSFERASE-RELATED"/>
    <property type="match status" value="1"/>
</dbReference>
<dbReference type="GO" id="GO:0003723">
    <property type="term" value="F:RNA binding"/>
    <property type="evidence" value="ECO:0007669"/>
    <property type="project" value="UniProtKB-UniRule"/>
</dbReference>
<evidence type="ECO:0000259" key="12">
    <source>
        <dbReference type="PROSITE" id="PS50102"/>
    </source>
</evidence>
<comment type="caution">
    <text evidence="13">The sequence shown here is derived from an EMBL/GenBank/DDBJ whole genome shotgun (WGS) entry which is preliminary data.</text>
</comment>
<evidence type="ECO:0000256" key="11">
    <source>
        <dbReference type="RuleBase" id="RU368004"/>
    </source>
</evidence>
<dbReference type="AlphaFoldDB" id="A0AA39IDY9"/>
<comment type="subcellular location">
    <subcellularLocation>
        <location evidence="2 11">Cytoplasm</location>
    </subcellularLocation>
</comment>
<keyword evidence="4 11" id="KW-0963">Cytoplasm</keyword>
<dbReference type="SUPFAM" id="SSF54928">
    <property type="entry name" value="RNA-binding domain, RBD"/>
    <property type="match status" value="1"/>
</dbReference>
<comment type="function">
    <text evidence="1">Probable adenosyl-L-methionine (AdoMet)-dependent tRNA (uracil-O(2)-)-methyltransferase.</text>
</comment>
<evidence type="ECO:0000313" key="13">
    <source>
        <dbReference type="EMBL" id="KAK0421302.1"/>
    </source>
</evidence>
<evidence type="ECO:0000256" key="8">
    <source>
        <dbReference type="ARBA" id="ARBA00022694"/>
    </source>
</evidence>
<keyword evidence="7 11" id="KW-0949">S-adenosyl-L-methionine</keyword>
<dbReference type="Pfam" id="PF00076">
    <property type="entry name" value="RRM_1"/>
    <property type="match status" value="2"/>
</dbReference>
<evidence type="ECO:0000256" key="1">
    <source>
        <dbReference type="ARBA" id="ARBA00002778"/>
    </source>
</evidence>
<evidence type="ECO:0000256" key="4">
    <source>
        <dbReference type="ARBA" id="ARBA00022490"/>
    </source>
</evidence>
<keyword evidence="14" id="KW-1185">Reference proteome</keyword>
<evidence type="ECO:0000256" key="5">
    <source>
        <dbReference type="ARBA" id="ARBA00022603"/>
    </source>
</evidence>
<evidence type="ECO:0000256" key="7">
    <source>
        <dbReference type="ARBA" id="ARBA00022691"/>
    </source>
</evidence>
<dbReference type="PROSITE" id="PS50102">
    <property type="entry name" value="RRM"/>
    <property type="match status" value="2"/>
</dbReference>
<feature type="domain" description="RRM" evidence="12">
    <location>
        <begin position="118"/>
        <end position="165"/>
    </location>
</feature>
<protein>
    <recommendedName>
        <fullName evidence="11">tRNA (uracil-O(2)-)-methyltransferase</fullName>
        <ecNumber evidence="11">2.1.1.211</ecNumber>
    </recommendedName>
</protein>
<comment type="function">
    <text evidence="11">Adenosyl-L-methionine (AdoMet)-dependent tRNA (uracil-O(2)-)-methyltransferase.</text>
</comment>
<dbReference type="GO" id="GO:0030488">
    <property type="term" value="P:tRNA methylation"/>
    <property type="evidence" value="ECO:0007669"/>
    <property type="project" value="UniProtKB-UniRule"/>
</dbReference>
<dbReference type="InterPro" id="IPR011671">
    <property type="entry name" value="tRNA_uracil_MeTrfase"/>
</dbReference>
<dbReference type="Gene3D" id="3.30.70.330">
    <property type="match status" value="2"/>
</dbReference>
<dbReference type="SMART" id="SM00360">
    <property type="entry name" value="RRM"/>
    <property type="match status" value="2"/>
</dbReference>
<dbReference type="Proteomes" id="UP001175271">
    <property type="component" value="Unassembled WGS sequence"/>
</dbReference>
<dbReference type="PANTHER" id="PTHR21210">
    <property type="entry name" value="TRNA (URACIL-O(2)-)-METHYLTRANSFERASE-RELATED"/>
    <property type="match status" value="1"/>
</dbReference>
<dbReference type="Gene3D" id="3.40.50.150">
    <property type="entry name" value="Vaccinia Virus protein VP39"/>
    <property type="match status" value="1"/>
</dbReference>
<accession>A0AA39IDY9</accession>
<keyword evidence="6 11" id="KW-0808">Transferase</keyword>
<feature type="domain" description="RRM" evidence="12">
    <location>
        <begin position="24"/>
        <end position="103"/>
    </location>
</feature>
<dbReference type="EC" id="2.1.1.211" evidence="11"/>
<comment type="similarity">
    <text evidence="3 11">Belongs to the TRM44 family.</text>
</comment>
<evidence type="ECO:0000313" key="14">
    <source>
        <dbReference type="Proteomes" id="UP001175271"/>
    </source>
</evidence>
<dbReference type="InterPro" id="IPR000504">
    <property type="entry name" value="RRM_dom"/>
</dbReference>
<reference evidence="13" key="1">
    <citation type="submission" date="2023-06" db="EMBL/GenBank/DDBJ databases">
        <title>Genomic analysis of the entomopathogenic nematode Steinernema hermaphroditum.</title>
        <authorList>
            <person name="Schwarz E.M."/>
            <person name="Heppert J.K."/>
            <person name="Baniya A."/>
            <person name="Schwartz H.T."/>
            <person name="Tan C.-H."/>
            <person name="Antoshechkin I."/>
            <person name="Sternberg P.W."/>
            <person name="Goodrich-Blair H."/>
            <person name="Dillman A.R."/>
        </authorList>
    </citation>
    <scope>NUCLEOTIDE SEQUENCE</scope>
    <source>
        <strain evidence="13">PS9179</strain>
        <tissue evidence="13">Whole animal</tissue>
    </source>
</reference>
<dbReference type="InterPro" id="IPR012677">
    <property type="entry name" value="Nucleotide-bd_a/b_plait_sf"/>
</dbReference>
<sequence>MTHEASTSFGAANAIIPVVPVAVRRLFVGNLGTDGDFTDEHLARFYGKFGPLTECRISIDRRTGKSRGFGFVTFKYEHSADKALETLPHFIIDRRVSVSRMKSESTVVEPLIKKMQSKQLYVCHMPGSVAEEQLRAHFSQFGNVVDVDMVRDMKTDETLGYSLISKHKICTIWRSPYILRQPPTICEYDVSSTNGSPYSSRIRLPTSVSSFSICSAIQRSTDGMWSELVAAVVQIPETTLDKSLLFEKLIDIWCSNVHTVNRRLVGAVRIEPGSEEYKLLEQNDYCEAFRLIPKADIFSAKCYQIVIPLGEFGREFRSVRLDPDDANLKHPHIPIDYRVFFDSSQDQLKIEVPQGREGTAAWLKASVFPNLVRWMKNADENRGKAPHVSLIDIEEYSKTYRRIKATLGKSIVENWSERTDPHKFVYEDCALTAYLTVLFKETNFTPKRFADVGCGNGLLVKLLKEEGVAGVGIDIRKRKIWNEFIADGVELCEATLDPQTVSGMPDGVDYLIGNHSDELTPWIPIMAARMKCNFFLLPCCPFDFYAKYTKVKGASGDSQYENYMSYIRSIIAKLGFEFREDRLRIPSTKRHAFIANIPDAGLPHNIDQIIDELTKRDENFVPRAKEVENKNCSQLPVQFRIGLVKKIFDYLMSLSAAVDRGWRTGGKTKLAELALILTVDEKERLRNQNGGLQTFLKNQHQLFKVVSGNVSIKNWRVELESVPPKKEHAKKSECWFLRNHPDGCPLSDDDCRFAH</sequence>
<dbReference type="Pfam" id="PF07757">
    <property type="entry name" value="AdoMet_MTase"/>
    <property type="match status" value="1"/>
</dbReference>